<feature type="transmembrane region" description="Helical" evidence="8">
    <location>
        <begin position="187"/>
        <end position="220"/>
    </location>
</feature>
<evidence type="ECO:0000256" key="8">
    <source>
        <dbReference type="SAM" id="Phobius"/>
    </source>
</evidence>
<dbReference type="Proteomes" id="UP000581087">
    <property type="component" value="Unassembled WGS sequence"/>
</dbReference>
<feature type="transmembrane region" description="Helical" evidence="8">
    <location>
        <begin position="313"/>
        <end position="332"/>
    </location>
</feature>
<dbReference type="PANTHER" id="PTHR30472">
    <property type="entry name" value="FERRIC ENTEROBACTIN TRANSPORT SYSTEM PERMEASE PROTEIN"/>
    <property type="match status" value="1"/>
</dbReference>
<evidence type="ECO:0000256" key="6">
    <source>
        <dbReference type="ARBA" id="ARBA00022989"/>
    </source>
</evidence>
<feature type="transmembrane region" description="Helical" evidence="8">
    <location>
        <begin position="152"/>
        <end position="175"/>
    </location>
</feature>
<keyword evidence="5 8" id="KW-0812">Transmembrane</keyword>
<evidence type="ECO:0000313" key="11">
    <source>
        <dbReference type="Proteomes" id="UP000292686"/>
    </source>
</evidence>
<feature type="transmembrane region" description="Helical" evidence="8">
    <location>
        <begin position="127"/>
        <end position="146"/>
    </location>
</feature>
<keyword evidence="4" id="KW-1003">Cell membrane</keyword>
<dbReference type="Proteomes" id="UP000292686">
    <property type="component" value="Unassembled WGS sequence"/>
</dbReference>
<reference evidence="10 11" key="1">
    <citation type="submission" date="2019-01" db="EMBL/GenBank/DDBJ databases">
        <title>Agromyces.</title>
        <authorList>
            <person name="Li J."/>
        </authorList>
    </citation>
    <scope>NUCLEOTIDE SEQUENCE [LARGE SCALE GENOMIC DNA]</scope>
    <source>
        <strain evidence="10 11">DSM 23870</strain>
    </source>
</reference>
<evidence type="ECO:0000313" key="12">
    <source>
        <dbReference type="Proteomes" id="UP000581087"/>
    </source>
</evidence>
<dbReference type="RefSeq" id="WP_129172836.1">
    <property type="nucleotide sequence ID" value="NZ_JACCBI010000001.1"/>
</dbReference>
<dbReference type="EMBL" id="JACCBI010000001">
    <property type="protein sequence ID" value="NYD66591.1"/>
    <property type="molecule type" value="Genomic_DNA"/>
</dbReference>
<comment type="similarity">
    <text evidence="2">Belongs to the binding-protein-dependent transport system permease family. FecCD subfamily.</text>
</comment>
<evidence type="ECO:0000256" key="2">
    <source>
        <dbReference type="ARBA" id="ARBA00007935"/>
    </source>
</evidence>
<evidence type="ECO:0000256" key="5">
    <source>
        <dbReference type="ARBA" id="ARBA00022692"/>
    </source>
</evidence>
<dbReference type="EMBL" id="SDPM01000002">
    <property type="protein sequence ID" value="RXZ87261.1"/>
    <property type="molecule type" value="Genomic_DNA"/>
</dbReference>
<dbReference type="PANTHER" id="PTHR30472:SF24">
    <property type="entry name" value="FERRIC ENTEROBACTIN TRANSPORT SYSTEM PERMEASE PROTEIN FEPG"/>
    <property type="match status" value="1"/>
</dbReference>
<feature type="transmembrane region" description="Helical" evidence="8">
    <location>
        <begin position="72"/>
        <end position="90"/>
    </location>
</feature>
<gene>
    <name evidence="9" type="ORF">BJ972_001110</name>
    <name evidence="10" type="ORF">ESP50_04895</name>
</gene>
<feature type="transmembrane region" description="Helical" evidence="8">
    <location>
        <begin position="283"/>
        <end position="301"/>
    </location>
</feature>
<dbReference type="AlphaFoldDB" id="A0A4Q2MAZ4"/>
<dbReference type="GO" id="GO:0033214">
    <property type="term" value="P:siderophore-iron import into cell"/>
    <property type="evidence" value="ECO:0007669"/>
    <property type="project" value="TreeGrafter"/>
</dbReference>
<comment type="subcellular location">
    <subcellularLocation>
        <location evidence="1">Cell membrane</location>
        <topology evidence="1">Multi-pass membrane protein</topology>
    </subcellularLocation>
</comment>
<dbReference type="GO" id="GO:0005886">
    <property type="term" value="C:plasma membrane"/>
    <property type="evidence" value="ECO:0007669"/>
    <property type="project" value="UniProtKB-SubCell"/>
</dbReference>
<evidence type="ECO:0000313" key="10">
    <source>
        <dbReference type="EMBL" id="RXZ87261.1"/>
    </source>
</evidence>
<dbReference type="OrthoDB" id="4455417at2"/>
<keyword evidence="7 8" id="KW-0472">Membrane</keyword>
<dbReference type="CDD" id="cd06550">
    <property type="entry name" value="TM_ABC_iron-siderophores_like"/>
    <property type="match status" value="1"/>
</dbReference>
<sequence length="341" mass="34184">MDVLDLPALRRRRSRRQAIVAVVLIAIVLGASVVAISLGASGITPARVFATLAGFGDRGDEFVVFRLRLPRIVTAIVAGFAFGLAGSLFQSVLSNPLASPDILGVSAGASFAAVFVLLVASGSGFAVSAGAFVGAFVIAALMWVLAWRGGLVGYRFVLIGVGLGYVVTAALGWMITRADVREVSQALVWMVGGVGGASWSDIGIAAGIVLVSSVAIIALGRRLPVLALGDDAARGLGVRGAVSRGALLLAAVALVAAATALAGPIAFVALISAPIARALLRDGGAALLPSALIGSALVVVADLVGQHVLADSVPVGIVTGVIGAPYLLWLIATSNRKGADG</sequence>
<evidence type="ECO:0000256" key="1">
    <source>
        <dbReference type="ARBA" id="ARBA00004651"/>
    </source>
</evidence>
<dbReference type="Gene3D" id="1.10.3470.10">
    <property type="entry name" value="ABC transporter involved in vitamin B12 uptake, BtuC"/>
    <property type="match status" value="1"/>
</dbReference>
<keyword evidence="11" id="KW-1185">Reference proteome</keyword>
<evidence type="ECO:0000256" key="3">
    <source>
        <dbReference type="ARBA" id="ARBA00022448"/>
    </source>
</evidence>
<organism evidence="10 11">
    <name type="scientific">Agromyces atrinae</name>
    <dbReference type="NCBI Taxonomy" id="592376"/>
    <lineage>
        <taxon>Bacteria</taxon>
        <taxon>Bacillati</taxon>
        <taxon>Actinomycetota</taxon>
        <taxon>Actinomycetes</taxon>
        <taxon>Micrococcales</taxon>
        <taxon>Microbacteriaceae</taxon>
        <taxon>Agromyces</taxon>
    </lineage>
</organism>
<accession>A0A4Q2MAZ4</accession>
<dbReference type="SUPFAM" id="SSF81345">
    <property type="entry name" value="ABC transporter involved in vitamin B12 uptake, BtuC"/>
    <property type="match status" value="1"/>
</dbReference>
<feature type="transmembrane region" description="Helical" evidence="8">
    <location>
        <begin position="18"/>
        <end position="40"/>
    </location>
</feature>
<reference evidence="9 12" key="2">
    <citation type="submission" date="2020-07" db="EMBL/GenBank/DDBJ databases">
        <title>Sequencing the genomes of 1000 actinobacteria strains.</title>
        <authorList>
            <person name="Klenk H.-P."/>
        </authorList>
    </citation>
    <scope>NUCLEOTIDE SEQUENCE [LARGE SCALE GENOMIC DNA]</scope>
    <source>
        <strain evidence="9 12">DSM 23870</strain>
    </source>
</reference>
<keyword evidence="6 8" id="KW-1133">Transmembrane helix</keyword>
<proteinExistence type="inferred from homology"/>
<evidence type="ECO:0000313" key="9">
    <source>
        <dbReference type="EMBL" id="NYD66591.1"/>
    </source>
</evidence>
<name>A0A4Q2MAZ4_9MICO</name>
<evidence type="ECO:0000256" key="7">
    <source>
        <dbReference type="ARBA" id="ARBA00023136"/>
    </source>
</evidence>
<feature type="transmembrane region" description="Helical" evidence="8">
    <location>
        <begin position="102"/>
        <end position="120"/>
    </location>
</feature>
<feature type="transmembrane region" description="Helical" evidence="8">
    <location>
        <begin position="246"/>
        <end position="271"/>
    </location>
</feature>
<comment type="caution">
    <text evidence="10">The sequence shown here is derived from an EMBL/GenBank/DDBJ whole genome shotgun (WGS) entry which is preliminary data.</text>
</comment>
<protein>
    <submittedName>
        <fullName evidence="10">Iron ABC transporter permease</fullName>
    </submittedName>
    <submittedName>
        <fullName evidence="9">Iron complex transport system permease protein</fullName>
    </submittedName>
</protein>
<dbReference type="GO" id="GO:0022857">
    <property type="term" value="F:transmembrane transporter activity"/>
    <property type="evidence" value="ECO:0007669"/>
    <property type="project" value="InterPro"/>
</dbReference>
<dbReference type="InterPro" id="IPR000522">
    <property type="entry name" value="ABC_transptr_permease_BtuC"/>
</dbReference>
<keyword evidence="3" id="KW-0813">Transport</keyword>
<dbReference type="Pfam" id="PF01032">
    <property type="entry name" value="FecCD"/>
    <property type="match status" value="1"/>
</dbReference>
<evidence type="ECO:0000256" key="4">
    <source>
        <dbReference type="ARBA" id="ARBA00022475"/>
    </source>
</evidence>
<dbReference type="InterPro" id="IPR037294">
    <property type="entry name" value="ABC_BtuC-like"/>
</dbReference>